<dbReference type="PANTHER" id="PTHR13318">
    <property type="entry name" value="PARTNER OF PAIRED, ISOFORM B-RELATED"/>
    <property type="match status" value="1"/>
</dbReference>
<dbReference type="Gene3D" id="3.80.10.10">
    <property type="entry name" value="Ribonuclease Inhibitor"/>
    <property type="match status" value="1"/>
</dbReference>
<dbReference type="InterPro" id="IPR006553">
    <property type="entry name" value="Leu-rich_rpt_Cys-con_subtyp"/>
</dbReference>
<dbReference type="SUPFAM" id="SSF81383">
    <property type="entry name" value="F-box domain"/>
    <property type="match status" value="1"/>
</dbReference>
<dbReference type="SUPFAM" id="SSF52047">
    <property type="entry name" value="RNI-like"/>
    <property type="match status" value="1"/>
</dbReference>
<dbReference type="GO" id="GO:0031146">
    <property type="term" value="P:SCF-dependent proteasomal ubiquitin-dependent protein catabolic process"/>
    <property type="evidence" value="ECO:0000318"/>
    <property type="project" value="GO_Central"/>
</dbReference>
<organism evidence="2 3">
    <name type="scientific">Erythranthe guttata</name>
    <name type="common">Yellow monkey flower</name>
    <name type="synonym">Mimulus guttatus</name>
    <dbReference type="NCBI Taxonomy" id="4155"/>
    <lineage>
        <taxon>Eukaryota</taxon>
        <taxon>Viridiplantae</taxon>
        <taxon>Streptophyta</taxon>
        <taxon>Embryophyta</taxon>
        <taxon>Tracheophyta</taxon>
        <taxon>Spermatophyta</taxon>
        <taxon>Magnoliopsida</taxon>
        <taxon>eudicotyledons</taxon>
        <taxon>Gunneridae</taxon>
        <taxon>Pentapetalae</taxon>
        <taxon>asterids</taxon>
        <taxon>lamiids</taxon>
        <taxon>Lamiales</taxon>
        <taxon>Phrymaceae</taxon>
        <taxon>Erythranthe</taxon>
    </lineage>
</organism>
<dbReference type="InterPro" id="IPR057207">
    <property type="entry name" value="FBXL15_LRR"/>
</dbReference>
<evidence type="ECO:0000259" key="1">
    <source>
        <dbReference type="SMART" id="SM00256"/>
    </source>
</evidence>
<name>A0A022RXJ7_ERYGU</name>
<dbReference type="GO" id="GO:0019005">
    <property type="term" value="C:SCF ubiquitin ligase complex"/>
    <property type="evidence" value="ECO:0000318"/>
    <property type="project" value="GO_Central"/>
</dbReference>
<reference evidence="2 3" key="1">
    <citation type="journal article" date="2013" name="Proc. Natl. Acad. Sci. U.S.A.">
        <title>Fine-scale variation in meiotic recombination in Mimulus inferred from population shotgun sequencing.</title>
        <authorList>
            <person name="Hellsten U."/>
            <person name="Wright K.M."/>
            <person name="Jenkins J."/>
            <person name="Shu S."/>
            <person name="Yuan Y."/>
            <person name="Wessler S.R."/>
            <person name="Schmutz J."/>
            <person name="Willis J.H."/>
            <person name="Rokhsar D.S."/>
        </authorList>
    </citation>
    <scope>NUCLEOTIDE SEQUENCE [LARGE SCALE GENOMIC DNA]</scope>
    <source>
        <strain evidence="3">cv. DUN x IM62</strain>
    </source>
</reference>
<dbReference type="SMART" id="SM00256">
    <property type="entry name" value="FBOX"/>
    <property type="match status" value="1"/>
</dbReference>
<accession>A0A022RXJ7</accession>
<dbReference type="eggNOG" id="KOG1947">
    <property type="taxonomic scope" value="Eukaryota"/>
</dbReference>
<proteinExistence type="predicted"/>
<feature type="domain" description="F-box" evidence="1">
    <location>
        <begin position="5"/>
        <end position="45"/>
    </location>
</feature>
<dbReference type="OrthoDB" id="550575at2759"/>
<evidence type="ECO:0000313" key="2">
    <source>
        <dbReference type="EMBL" id="EYU44789.1"/>
    </source>
</evidence>
<dbReference type="STRING" id="4155.A0A022RXJ7"/>
<keyword evidence="3" id="KW-1185">Reference proteome</keyword>
<dbReference type="PhylomeDB" id="A0A022RXJ7"/>
<dbReference type="InterPro" id="IPR036047">
    <property type="entry name" value="F-box-like_dom_sf"/>
</dbReference>
<gene>
    <name evidence="2" type="ORF">MIMGU_mgv1a026385mg</name>
</gene>
<dbReference type="InterPro" id="IPR001810">
    <property type="entry name" value="F-box_dom"/>
</dbReference>
<dbReference type="PANTHER" id="PTHR13318:SF77">
    <property type="entry name" value="F-BOX DOMAIN-CONTAINING PROTEIN"/>
    <property type="match status" value="1"/>
</dbReference>
<dbReference type="Proteomes" id="UP000030748">
    <property type="component" value="Unassembled WGS sequence"/>
</dbReference>
<protein>
    <recommendedName>
        <fullName evidence="1">F-box domain-containing protein</fullName>
    </recommendedName>
</protein>
<dbReference type="Pfam" id="PF00646">
    <property type="entry name" value="F-box"/>
    <property type="match status" value="1"/>
</dbReference>
<dbReference type="SMART" id="SM00367">
    <property type="entry name" value="LRR_CC"/>
    <property type="match status" value="6"/>
</dbReference>
<dbReference type="EMBL" id="KI630210">
    <property type="protein sequence ID" value="EYU44789.1"/>
    <property type="molecule type" value="Genomic_DNA"/>
</dbReference>
<dbReference type="KEGG" id="egt:105969663"/>
<dbReference type="Gene3D" id="1.20.1280.50">
    <property type="match status" value="1"/>
</dbReference>
<dbReference type="Pfam" id="PF25372">
    <property type="entry name" value="DUF7885"/>
    <property type="match status" value="1"/>
</dbReference>
<evidence type="ECO:0000313" key="3">
    <source>
        <dbReference type="Proteomes" id="UP000030748"/>
    </source>
</evidence>
<sequence>MDTLLCDELVQEIFNRLPPPSTPAVSLVCKRWRRLLRSSTTSLSLHFPPPYNPTTITSFSTFLTHHPYLSSLSLAGGAAEDPLIAAASSCPNLRRLRFWGTPITPSSLHTLSGYCIHLSSIAISISRPLSFNNWLPYFTSLKSLSIFITNSYTETNHNNNSEVKDSIFDHMGLSLESLSLCGILPGDYELSFLWNNCKKIKKLQFKSCESVGDYSSFSSFLKSLKDLQELELRTCRSIVDVILLKLAETCVSMESLLIYDGGSREGLLQFINRSKCRLKRLDVRLPLDLNNAHMLALSENLNFSGLACLRLQSCCLVTGEGLRSLGRTIANGLDELSLINCDVVERESGLLTSLGQILKRLRKLDLSYNHTLLDKELVSMLASCNNLVELKLRGCNRLTKTTLSSLVRSCKQLQFLDIMYCSRIEVEAVEWFLLNSPPLRRLEVEQSKLSEGAVKRASSKFIEIVS</sequence>
<dbReference type="AlphaFoldDB" id="A0A022RXJ7"/>
<dbReference type="OMA" id="RCDLQKL"/>
<dbReference type="InterPro" id="IPR032675">
    <property type="entry name" value="LRR_dom_sf"/>
</dbReference>